<sequence length="637" mass="73502">MNAGFQQILKKFWGYDNFRPLQENIISSVFKGNDTLALLPTGGGKSICFQVPGIARKGVCIVITPLISLMKDQVHQLNERGIPAKALYSGLSIKEMDTLLENTVQGKVKFLYVSPERIRTKLFIERLKRMAVGLLVVDEAHCISQWGHDFRPQYLKIGELRELIPDTPVIAVTATATQETQKEIVELLLFKENHNVFKGSFARPNLSFSVSKELDTTQKMLKILNSVEGSSIVYARTRKMTKDIASLLLSYNINADYYHGGLVPEQRSKRQDAWVKNHIRVIVATNAFGMGIDKPDVRSVINIGAPESIEAYYQEAGRGGRDGEKSYAVLLIKEDTRQKLLEWVEQRHPDVKVLKKIYQCLGNHFRLAVGSGEMSSFDFYLKPYIQKYELPPQETYYGLKRLEEHGILLFNESVFHDPTLNIKTTPDDLYDYLIRQPHHELLMKGILRMYGGELYNSFVRIDEKEIAMQNGIPLDRVTFYLQELHNLELVDYQPKREKPQVTFLIPRHLPERLPIDRKLLAFRKQQDYKRAKSMIHFIQNKTRCRSIMLREYFGDFDGENCGVCDVCIEQKKKKSYQEVPDNYKAEILKVLKDQPMSVHELESEVAPINLDYFGKTLSRLFDEKTLHWNEEKKVAIA</sequence>
<dbReference type="Gene3D" id="3.40.50.300">
    <property type="entry name" value="P-loop containing nucleotide triphosphate hydrolases"/>
    <property type="match status" value="2"/>
</dbReference>
<evidence type="ECO:0000256" key="7">
    <source>
        <dbReference type="ARBA" id="ARBA00023125"/>
    </source>
</evidence>
<dbReference type="PANTHER" id="PTHR13710:SF105">
    <property type="entry name" value="ATP-DEPENDENT DNA HELICASE Q1"/>
    <property type="match status" value="1"/>
</dbReference>
<dbReference type="GO" id="GO:0005524">
    <property type="term" value="F:ATP binding"/>
    <property type="evidence" value="ECO:0007669"/>
    <property type="project" value="UniProtKB-KW"/>
</dbReference>
<dbReference type="GO" id="GO:0003677">
    <property type="term" value="F:DNA binding"/>
    <property type="evidence" value="ECO:0007669"/>
    <property type="project" value="UniProtKB-KW"/>
</dbReference>
<keyword evidence="16" id="KW-1185">Reference proteome</keyword>
<keyword evidence="6" id="KW-0067">ATP-binding</keyword>
<feature type="domain" description="Helicase C-terminal" evidence="14">
    <location>
        <begin position="219"/>
        <end position="359"/>
    </location>
</feature>
<dbReference type="CDD" id="cd17920">
    <property type="entry name" value="DEXHc_RecQ"/>
    <property type="match status" value="1"/>
</dbReference>
<dbReference type="GO" id="GO:0005737">
    <property type="term" value="C:cytoplasm"/>
    <property type="evidence" value="ECO:0007669"/>
    <property type="project" value="TreeGrafter"/>
</dbReference>
<evidence type="ECO:0000256" key="8">
    <source>
        <dbReference type="ARBA" id="ARBA00023235"/>
    </source>
</evidence>
<evidence type="ECO:0000256" key="1">
    <source>
        <dbReference type="ARBA" id="ARBA00005446"/>
    </source>
</evidence>
<dbReference type="InterPro" id="IPR002464">
    <property type="entry name" value="DNA/RNA_helicase_DEAH_CS"/>
</dbReference>
<dbReference type="GO" id="GO:0043590">
    <property type="term" value="C:bacterial nucleoid"/>
    <property type="evidence" value="ECO:0007669"/>
    <property type="project" value="TreeGrafter"/>
</dbReference>
<dbReference type="GO" id="GO:0006310">
    <property type="term" value="P:DNA recombination"/>
    <property type="evidence" value="ECO:0007669"/>
    <property type="project" value="InterPro"/>
</dbReference>
<keyword evidence="4" id="KW-0378">Hydrolase</keyword>
<dbReference type="GO" id="GO:0016787">
    <property type="term" value="F:hydrolase activity"/>
    <property type="evidence" value="ECO:0007669"/>
    <property type="project" value="UniProtKB-KW"/>
</dbReference>
<dbReference type="GO" id="GO:0006281">
    <property type="term" value="P:DNA repair"/>
    <property type="evidence" value="ECO:0007669"/>
    <property type="project" value="TreeGrafter"/>
</dbReference>
<dbReference type="SUPFAM" id="SSF52540">
    <property type="entry name" value="P-loop containing nucleoside triphosphate hydrolases"/>
    <property type="match status" value="1"/>
</dbReference>
<dbReference type="EC" id="5.6.2.4" evidence="10"/>
<dbReference type="InterPro" id="IPR001650">
    <property type="entry name" value="Helicase_C-like"/>
</dbReference>
<organism evidence="15 16">
    <name type="scientific">Flammeovirga yaeyamensis</name>
    <dbReference type="NCBI Taxonomy" id="367791"/>
    <lineage>
        <taxon>Bacteria</taxon>
        <taxon>Pseudomonadati</taxon>
        <taxon>Bacteroidota</taxon>
        <taxon>Cytophagia</taxon>
        <taxon>Cytophagales</taxon>
        <taxon>Flammeovirgaceae</taxon>
        <taxon>Flammeovirga</taxon>
    </lineage>
</organism>
<protein>
    <recommendedName>
        <fullName evidence="11">ATP-dependent DNA helicase RecQ</fullName>
        <ecNumber evidence="10">5.6.2.4</ecNumber>
    </recommendedName>
    <alternativeName>
        <fullName evidence="12">DNA 3'-5' helicase RecQ</fullName>
    </alternativeName>
</protein>
<evidence type="ECO:0000256" key="5">
    <source>
        <dbReference type="ARBA" id="ARBA00022806"/>
    </source>
</evidence>
<dbReference type="KEGG" id="fya:KMW28_11890"/>
<dbReference type="NCBIfam" id="TIGR00614">
    <property type="entry name" value="recQ_fam"/>
    <property type="match status" value="1"/>
</dbReference>
<accession>A0AAX1N357</accession>
<evidence type="ECO:0000256" key="11">
    <source>
        <dbReference type="ARBA" id="ARBA00044535"/>
    </source>
</evidence>
<keyword evidence="5 15" id="KW-0347">Helicase</keyword>
<reference evidence="15 16" key="1">
    <citation type="submission" date="2021-05" db="EMBL/GenBank/DDBJ databases">
        <title>Comparative genomic studies on the polysaccharide-degrading batcterial strains of the Flammeovirga genus.</title>
        <authorList>
            <person name="Zewei F."/>
            <person name="Zheng Z."/>
            <person name="Yu L."/>
            <person name="Ruyue G."/>
            <person name="Yanhong M."/>
            <person name="Yuanyuan C."/>
            <person name="Jingyan G."/>
            <person name="Wenjun H."/>
        </authorList>
    </citation>
    <scope>NUCLEOTIDE SEQUENCE [LARGE SCALE GENOMIC DNA]</scope>
    <source>
        <strain evidence="15 16">NBRC:100898</strain>
    </source>
</reference>
<comment type="catalytic activity">
    <reaction evidence="9">
        <text>Couples ATP hydrolysis with the unwinding of duplex DNA by translocating in the 3'-5' direction.</text>
        <dbReference type="EC" id="5.6.2.4"/>
    </reaction>
</comment>
<evidence type="ECO:0000256" key="6">
    <source>
        <dbReference type="ARBA" id="ARBA00022840"/>
    </source>
</evidence>
<dbReference type="GO" id="GO:0046872">
    <property type="term" value="F:metal ion binding"/>
    <property type="evidence" value="ECO:0007669"/>
    <property type="project" value="UniProtKB-KW"/>
</dbReference>
<evidence type="ECO:0000256" key="3">
    <source>
        <dbReference type="ARBA" id="ARBA00022741"/>
    </source>
</evidence>
<gene>
    <name evidence="15" type="ORF">KMW28_11890</name>
</gene>
<dbReference type="PROSITE" id="PS51192">
    <property type="entry name" value="HELICASE_ATP_BIND_1"/>
    <property type="match status" value="1"/>
</dbReference>
<evidence type="ECO:0000313" key="16">
    <source>
        <dbReference type="Proteomes" id="UP000678679"/>
    </source>
</evidence>
<dbReference type="InterPro" id="IPR004589">
    <property type="entry name" value="DNA_helicase_ATP-dep_RecQ"/>
</dbReference>
<dbReference type="RefSeq" id="WP_169663231.1">
    <property type="nucleotide sequence ID" value="NZ_CP076132.1"/>
</dbReference>
<dbReference type="InterPro" id="IPR027417">
    <property type="entry name" value="P-loop_NTPase"/>
</dbReference>
<dbReference type="PROSITE" id="PS00690">
    <property type="entry name" value="DEAH_ATP_HELICASE"/>
    <property type="match status" value="1"/>
</dbReference>
<dbReference type="InterPro" id="IPR011545">
    <property type="entry name" value="DEAD/DEAH_box_helicase_dom"/>
</dbReference>
<dbReference type="FunFam" id="3.40.50.300:FF:001389">
    <property type="entry name" value="ATP-dependent DNA helicase RecQ"/>
    <property type="match status" value="1"/>
</dbReference>
<dbReference type="GO" id="GO:0030894">
    <property type="term" value="C:replisome"/>
    <property type="evidence" value="ECO:0007669"/>
    <property type="project" value="TreeGrafter"/>
</dbReference>
<keyword evidence="3" id="KW-0547">Nucleotide-binding</keyword>
<keyword evidence="7" id="KW-0238">DNA-binding</keyword>
<dbReference type="SMART" id="SM00490">
    <property type="entry name" value="HELICc"/>
    <property type="match status" value="1"/>
</dbReference>
<dbReference type="Pfam" id="PF00271">
    <property type="entry name" value="Helicase_C"/>
    <property type="match status" value="1"/>
</dbReference>
<evidence type="ECO:0000256" key="2">
    <source>
        <dbReference type="ARBA" id="ARBA00022723"/>
    </source>
</evidence>
<dbReference type="InterPro" id="IPR014001">
    <property type="entry name" value="Helicase_ATP-bd"/>
</dbReference>
<comment type="similarity">
    <text evidence="1">Belongs to the helicase family. RecQ subfamily.</text>
</comment>
<dbReference type="PANTHER" id="PTHR13710">
    <property type="entry name" value="DNA HELICASE RECQ FAMILY MEMBER"/>
    <property type="match status" value="1"/>
</dbReference>
<dbReference type="SMART" id="SM00487">
    <property type="entry name" value="DEXDc"/>
    <property type="match status" value="1"/>
</dbReference>
<evidence type="ECO:0000256" key="4">
    <source>
        <dbReference type="ARBA" id="ARBA00022801"/>
    </source>
</evidence>
<evidence type="ECO:0000259" key="13">
    <source>
        <dbReference type="PROSITE" id="PS51192"/>
    </source>
</evidence>
<evidence type="ECO:0000259" key="14">
    <source>
        <dbReference type="PROSITE" id="PS51194"/>
    </source>
</evidence>
<evidence type="ECO:0000313" key="15">
    <source>
        <dbReference type="EMBL" id="QWG00353.1"/>
    </source>
</evidence>
<keyword evidence="8" id="KW-0413">Isomerase</keyword>
<proteinExistence type="inferred from homology"/>
<dbReference type="InterPro" id="IPR036388">
    <property type="entry name" value="WH-like_DNA-bd_sf"/>
</dbReference>
<dbReference type="Proteomes" id="UP000678679">
    <property type="component" value="Chromosome 1"/>
</dbReference>
<name>A0AAX1N357_9BACT</name>
<evidence type="ECO:0000256" key="12">
    <source>
        <dbReference type="ARBA" id="ARBA00044550"/>
    </source>
</evidence>
<dbReference type="InterPro" id="IPR032284">
    <property type="entry name" value="RecQ_Zn-bd"/>
</dbReference>
<dbReference type="PROSITE" id="PS51194">
    <property type="entry name" value="HELICASE_CTER"/>
    <property type="match status" value="1"/>
</dbReference>
<keyword evidence="2" id="KW-0479">Metal-binding</keyword>
<feature type="domain" description="Helicase ATP-binding" evidence="13">
    <location>
        <begin position="26"/>
        <end position="194"/>
    </location>
</feature>
<evidence type="ECO:0000256" key="9">
    <source>
        <dbReference type="ARBA" id="ARBA00034617"/>
    </source>
</evidence>
<dbReference type="GO" id="GO:0043138">
    <property type="term" value="F:3'-5' DNA helicase activity"/>
    <property type="evidence" value="ECO:0007669"/>
    <property type="project" value="UniProtKB-EC"/>
</dbReference>
<dbReference type="Pfam" id="PF00270">
    <property type="entry name" value="DEAD"/>
    <property type="match status" value="1"/>
</dbReference>
<dbReference type="GO" id="GO:0009378">
    <property type="term" value="F:four-way junction helicase activity"/>
    <property type="evidence" value="ECO:0007669"/>
    <property type="project" value="TreeGrafter"/>
</dbReference>
<dbReference type="Pfam" id="PF16124">
    <property type="entry name" value="RecQ_Zn_bind"/>
    <property type="match status" value="1"/>
</dbReference>
<dbReference type="EMBL" id="CP076132">
    <property type="protein sequence ID" value="QWG00353.1"/>
    <property type="molecule type" value="Genomic_DNA"/>
</dbReference>
<dbReference type="AlphaFoldDB" id="A0AAX1N357"/>
<evidence type="ECO:0000256" key="10">
    <source>
        <dbReference type="ARBA" id="ARBA00034808"/>
    </source>
</evidence>
<dbReference type="Gene3D" id="1.10.10.10">
    <property type="entry name" value="Winged helix-like DNA-binding domain superfamily/Winged helix DNA-binding domain"/>
    <property type="match status" value="1"/>
</dbReference>